<accession>A0A3Q0DFQ8</accession>
<evidence type="ECO:0000256" key="1">
    <source>
        <dbReference type="SAM" id="MobiDB-lite"/>
    </source>
</evidence>
<dbReference type="GeneID" id="110594665"/>
<sequence length="130" mass="14068">VSARGKKLGRLCGQQGSPPSRPPGQREFVSSEKSLRLAFRTHAASEDEPTHPHQGFLALHQAVAVNHSQPLSQASRDSEAICTPEDDPSEAQNHCREPFYQAAPAGTLSCAAPRTWEGRPHEEEAPPCVP</sequence>
<dbReference type="AlphaFoldDB" id="A0A3Q0DFQ8"/>
<proteinExistence type="predicted"/>
<name>A0A3Q0DFQ8_CARSF</name>
<dbReference type="Proteomes" id="UP000189704">
    <property type="component" value="Unplaced"/>
</dbReference>
<reference evidence="3" key="1">
    <citation type="submission" date="2025-08" db="UniProtKB">
        <authorList>
            <consortium name="RefSeq"/>
        </authorList>
    </citation>
    <scope>IDENTIFICATION</scope>
</reference>
<feature type="non-terminal residue" evidence="3">
    <location>
        <position position="1"/>
    </location>
</feature>
<keyword evidence="2" id="KW-1185">Reference proteome</keyword>
<dbReference type="STRING" id="1868482.ENSTSYP00000027582"/>
<feature type="non-terminal residue" evidence="3">
    <location>
        <position position="130"/>
    </location>
</feature>
<organism evidence="2 3">
    <name type="scientific">Carlito syrichta</name>
    <name type="common">Philippine tarsier</name>
    <name type="synonym">Tarsius syrichta</name>
    <dbReference type="NCBI Taxonomy" id="1868482"/>
    <lineage>
        <taxon>Eukaryota</taxon>
        <taxon>Metazoa</taxon>
        <taxon>Chordata</taxon>
        <taxon>Craniata</taxon>
        <taxon>Vertebrata</taxon>
        <taxon>Euteleostomi</taxon>
        <taxon>Mammalia</taxon>
        <taxon>Eutheria</taxon>
        <taxon>Euarchontoglires</taxon>
        <taxon>Primates</taxon>
        <taxon>Haplorrhini</taxon>
        <taxon>Tarsiiformes</taxon>
        <taxon>Tarsiidae</taxon>
        <taxon>Carlito</taxon>
    </lineage>
</organism>
<dbReference type="KEGG" id="csyr:110594665"/>
<feature type="region of interest" description="Disordered" evidence="1">
    <location>
        <begin position="1"/>
        <end position="33"/>
    </location>
</feature>
<dbReference type="Gene3D" id="2.10.70.10">
    <property type="entry name" value="Complement Module, domain 1"/>
    <property type="match status" value="1"/>
</dbReference>
<feature type="region of interest" description="Disordered" evidence="1">
    <location>
        <begin position="68"/>
        <end position="92"/>
    </location>
</feature>
<protein>
    <submittedName>
        <fullName evidence="3">Complement C1r subcomponent-like protein</fullName>
    </submittedName>
</protein>
<gene>
    <name evidence="3" type="primary">LOC110594665</name>
</gene>
<dbReference type="RefSeq" id="XP_021563274.1">
    <property type="nucleotide sequence ID" value="XM_021707599.1"/>
</dbReference>
<feature type="compositionally biased region" description="Low complexity" evidence="1">
    <location>
        <begin position="13"/>
        <end position="26"/>
    </location>
</feature>
<evidence type="ECO:0000313" key="3">
    <source>
        <dbReference type="RefSeq" id="XP_021563274.1"/>
    </source>
</evidence>
<evidence type="ECO:0000313" key="2">
    <source>
        <dbReference type="Proteomes" id="UP000189704"/>
    </source>
</evidence>